<dbReference type="EMBL" id="GBXM01010217">
    <property type="protein sequence ID" value="JAH98360.1"/>
    <property type="molecule type" value="Transcribed_RNA"/>
</dbReference>
<sequence>MLFDIHADVCKVCKKQTKKQHCLFHAILIMYKFKGKAIKPLAHGTNYHDNESKEHVQTQSKTGTYVQTPYFTVGPDVP</sequence>
<accession>A0A0E9X942</accession>
<reference evidence="1" key="2">
    <citation type="journal article" date="2015" name="Fish Shellfish Immunol.">
        <title>Early steps in the European eel (Anguilla anguilla)-Vibrio vulnificus interaction in the gills: Role of the RtxA13 toxin.</title>
        <authorList>
            <person name="Callol A."/>
            <person name="Pajuelo D."/>
            <person name="Ebbesson L."/>
            <person name="Teles M."/>
            <person name="MacKenzie S."/>
            <person name="Amaro C."/>
        </authorList>
    </citation>
    <scope>NUCLEOTIDE SEQUENCE</scope>
</reference>
<reference evidence="1" key="1">
    <citation type="submission" date="2014-11" db="EMBL/GenBank/DDBJ databases">
        <authorList>
            <person name="Amaro Gonzalez C."/>
        </authorList>
    </citation>
    <scope>NUCLEOTIDE SEQUENCE</scope>
</reference>
<protein>
    <submittedName>
        <fullName evidence="1">Uncharacterized protein</fullName>
    </submittedName>
</protein>
<dbReference type="AlphaFoldDB" id="A0A0E9X942"/>
<organism evidence="1">
    <name type="scientific">Anguilla anguilla</name>
    <name type="common">European freshwater eel</name>
    <name type="synonym">Muraena anguilla</name>
    <dbReference type="NCBI Taxonomy" id="7936"/>
    <lineage>
        <taxon>Eukaryota</taxon>
        <taxon>Metazoa</taxon>
        <taxon>Chordata</taxon>
        <taxon>Craniata</taxon>
        <taxon>Vertebrata</taxon>
        <taxon>Euteleostomi</taxon>
        <taxon>Actinopterygii</taxon>
        <taxon>Neopterygii</taxon>
        <taxon>Teleostei</taxon>
        <taxon>Anguilliformes</taxon>
        <taxon>Anguillidae</taxon>
        <taxon>Anguilla</taxon>
    </lineage>
</organism>
<name>A0A0E9X942_ANGAN</name>
<evidence type="ECO:0000313" key="1">
    <source>
        <dbReference type="EMBL" id="JAH98360.1"/>
    </source>
</evidence>
<proteinExistence type="predicted"/>